<comment type="caution">
    <text evidence="1">The sequence shown here is derived from an EMBL/GenBank/DDBJ whole genome shotgun (WGS) entry which is preliminary data.</text>
</comment>
<dbReference type="Proteomes" id="UP001223079">
    <property type="component" value="Unassembled WGS sequence"/>
</dbReference>
<evidence type="ECO:0000313" key="2">
    <source>
        <dbReference type="Proteomes" id="UP001223079"/>
    </source>
</evidence>
<keyword evidence="2" id="KW-1185">Reference proteome</keyword>
<evidence type="ECO:0000313" key="1">
    <source>
        <dbReference type="EMBL" id="MDQ0223180.1"/>
    </source>
</evidence>
<accession>A0ABT9YT76</accession>
<sequence length="59" mass="6444">MGDIINIDSKNEMGDITDGYNIVELTEGMLAKARADISNSSATLRRTSASYFFLRSLGL</sequence>
<name>A0ABT9YT76_9STRE</name>
<dbReference type="EMBL" id="JAUSTM010000019">
    <property type="protein sequence ID" value="MDQ0223180.1"/>
    <property type="molecule type" value="Genomic_DNA"/>
</dbReference>
<organism evidence="1 2">
    <name type="scientific">Streptococcus moroccensis</name>
    <dbReference type="NCBI Taxonomy" id="1451356"/>
    <lineage>
        <taxon>Bacteria</taxon>
        <taxon>Bacillati</taxon>
        <taxon>Bacillota</taxon>
        <taxon>Bacilli</taxon>
        <taxon>Lactobacillales</taxon>
        <taxon>Streptococcaceae</taxon>
        <taxon>Streptococcus</taxon>
    </lineage>
</organism>
<protein>
    <submittedName>
        <fullName evidence="1">Uncharacterized protein</fullName>
    </submittedName>
</protein>
<dbReference type="RefSeq" id="WP_307122333.1">
    <property type="nucleotide sequence ID" value="NZ_JAUSTM010000019.1"/>
</dbReference>
<proteinExistence type="predicted"/>
<gene>
    <name evidence="1" type="ORF">J2S23_001755</name>
</gene>
<reference evidence="1 2" key="1">
    <citation type="submission" date="2023-07" db="EMBL/GenBank/DDBJ databases">
        <title>Genomic Encyclopedia of Type Strains, Phase IV (KMG-IV): sequencing the most valuable type-strain genomes for metagenomic binning, comparative biology and taxonomic classification.</title>
        <authorList>
            <person name="Goeker M."/>
        </authorList>
    </citation>
    <scope>NUCLEOTIDE SEQUENCE [LARGE SCALE GENOMIC DNA]</scope>
    <source>
        <strain evidence="1 2">DSM 105143</strain>
    </source>
</reference>